<name>A0ABD3A2N9_9GENT</name>
<keyword evidence="2" id="KW-1185">Reference proteome</keyword>
<dbReference type="Proteomes" id="UP001630127">
    <property type="component" value="Unassembled WGS sequence"/>
</dbReference>
<evidence type="ECO:0000313" key="1">
    <source>
        <dbReference type="EMBL" id="KAL3525969.1"/>
    </source>
</evidence>
<organism evidence="1 2">
    <name type="scientific">Cinchona calisaya</name>
    <dbReference type="NCBI Taxonomy" id="153742"/>
    <lineage>
        <taxon>Eukaryota</taxon>
        <taxon>Viridiplantae</taxon>
        <taxon>Streptophyta</taxon>
        <taxon>Embryophyta</taxon>
        <taxon>Tracheophyta</taxon>
        <taxon>Spermatophyta</taxon>
        <taxon>Magnoliopsida</taxon>
        <taxon>eudicotyledons</taxon>
        <taxon>Gunneridae</taxon>
        <taxon>Pentapetalae</taxon>
        <taxon>asterids</taxon>
        <taxon>lamiids</taxon>
        <taxon>Gentianales</taxon>
        <taxon>Rubiaceae</taxon>
        <taxon>Cinchonoideae</taxon>
        <taxon>Cinchoneae</taxon>
        <taxon>Cinchona</taxon>
    </lineage>
</organism>
<protein>
    <submittedName>
        <fullName evidence="1">Uncharacterized protein</fullName>
    </submittedName>
</protein>
<dbReference type="AlphaFoldDB" id="A0ABD3A2N9"/>
<sequence length="118" mass="12983">MDILIITTATKASTTSGNLSIQRGSAPITNRCLAVKKSKLRCGDCRVRVLDGHLEFSLVHKELSPILKNLRFGNDQNACSSICWEERGKYIRGAEICPTSSRSDPNLMIFKNVDNSVG</sequence>
<evidence type="ECO:0000313" key="2">
    <source>
        <dbReference type="Proteomes" id="UP001630127"/>
    </source>
</evidence>
<accession>A0ABD3A2N9</accession>
<comment type="caution">
    <text evidence="1">The sequence shown here is derived from an EMBL/GenBank/DDBJ whole genome shotgun (WGS) entry which is preliminary data.</text>
</comment>
<dbReference type="EMBL" id="JBJUIK010000006">
    <property type="protein sequence ID" value="KAL3525969.1"/>
    <property type="molecule type" value="Genomic_DNA"/>
</dbReference>
<proteinExistence type="predicted"/>
<gene>
    <name evidence="1" type="ORF">ACH5RR_014341</name>
</gene>
<reference evidence="1 2" key="1">
    <citation type="submission" date="2024-11" db="EMBL/GenBank/DDBJ databases">
        <title>A near-complete genome assembly of Cinchona calisaya.</title>
        <authorList>
            <person name="Lian D.C."/>
            <person name="Zhao X.W."/>
            <person name="Wei L."/>
        </authorList>
    </citation>
    <scope>NUCLEOTIDE SEQUENCE [LARGE SCALE GENOMIC DNA]</scope>
    <source>
        <tissue evidence="1">Nenye</tissue>
    </source>
</reference>